<dbReference type="InterPro" id="IPR003595">
    <property type="entry name" value="Tyr_Pase_cat"/>
</dbReference>
<sequence>MANRTGGYGYENTSNYVGTTLQFCNIGNIHAVRDAYQKMCALCLAPAVQDIQWPSLVEDTKWLSSIRFILAASWETAFWIHVHRLPVLLHCSHGWDRTSQVAVIAQLLLDPYYRTCKGFACLVEKDFMAFGHPFHTRCAHGEGRSQDATTAAPIPNHDEGQVSPIFIQFLDAVFQVVNQYPEAFEFNAKYLVYISDHVYSCRFGNFLCDSERERERVAGLRQRTHSLWDHLDETAEAEGLLNKTFDAADSQGALLMPLPTLLRNVTMWVDRHARYGPGVIRPWNDSVIQ</sequence>
<feature type="binding site" evidence="2">
    <location>
        <begin position="91"/>
        <end position="97"/>
    </location>
    <ligand>
        <name>substrate</name>
    </ligand>
</feature>
<evidence type="ECO:0000256" key="1">
    <source>
        <dbReference type="PIRSR" id="PIRSR630564-1"/>
    </source>
</evidence>
<protein>
    <recommendedName>
        <fullName evidence="3">Myotubularin phosphatase domain-containing protein</fullName>
    </recommendedName>
</protein>
<gene>
    <name evidence="4" type="ORF">ACOF00016_LOCUS16250</name>
</gene>
<dbReference type="InterPro" id="IPR029021">
    <property type="entry name" value="Prot-tyrosine_phosphatase-like"/>
</dbReference>
<dbReference type="GO" id="GO:0046856">
    <property type="term" value="P:phosphatidylinositol dephosphorylation"/>
    <property type="evidence" value="ECO:0007669"/>
    <property type="project" value="TreeGrafter"/>
</dbReference>
<dbReference type="PANTHER" id="PTHR10807">
    <property type="entry name" value="MYOTUBULARIN-RELATED"/>
    <property type="match status" value="1"/>
</dbReference>
<dbReference type="GO" id="GO:0106018">
    <property type="term" value="F:phosphatidylinositol-3,5-bisphosphate phosphatase activity"/>
    <property type="evidence" value="ECO:0007669"/>
    <property type="project" value="TreeGrafter"/>
</dbReference>
<dbReference type="PROSITE" id="PS51339">
    <property type="entry name" value="PPASE_MYOTUBULARIN"/>
    <property type="match status" value="1"/>
</dbReference>
<dbReference type="GO" id="GO:0005737">
    <property type="term" value="C:cytoplasm"/>
    <property type="evidence" value="ECO:0007669"/>
    <property type="project" value="TreeGrafter"/>
</dbReference>
<organism evidence="4">
    <name type="scientific">Amphora coffeiformis</name>
    <dbReference type="NCBI Taxonomy" id="265554"/>
    <lineage>
        <taxon>Eukaryota</taxon>
        <taxon>Sar</taxon>
        <taxon>Stramenopiles</taxon>
        <taxon>Ochrophyta</taxon>
        <taxon>Bacillariophyta</taxon>
        <taxon>Bacillariophyceae</taxon>
        <taxon>Bacillariophycidae</taxon>
        <taxon>Thalassiophysales</taxon>
        <taxon>Catenulaceae</taxon>
        <taxon>Amphora</taxon>
    </lineage>
</organism>
<dbReference type="InterPro" id="IPR030564">
    <property type="entry name" value="Myotubularin"/>
</dbReference>
<dbReference type="InterPro" id="IPR010569">
    <property type="entry name" value="Myotubularin-like_Pase_dom"/>
</dbReference>
<reference evidence="4" key="1">
    <citation type="submission" date="2021-01" db="EMBL/GenBank/DDBJ databases">
        <authorList>
            <person name="Corre E."/>
            <person name="Pelletier E."/>
            <person name="Niang G."/>
            <person name="Scheremetjew M."/>
            <person name="Finn R."/>
            <person name="Kale V."/>
            <person name="Holt S."/>
            <person name="Cochrane G."/>
            <person name="Meng A."/>
            <person name="Brown T."/>
            <person name="Cohen L."/>
        </authorList>
    </citation>
    <scope>NUCLEOTIDE SEQUENCE</scope>
    <source>
        <strain evidence="4">CCMP127</strain>
    </source>
</reference>
<dbReference type="CDD" id="cd14507">
    <property type="entry name" value="PTP-MTM-like"/>
    <property type="match status" value="1"/>
</dbReference>
<feature type="active site" description="Phosphocysteine intermediate" evidence="1">
    <location>
        <position position="91"/>
    </location>
</feature>
<dbReference type="EMBL" id="HBIM01021830">
    <property type="protein sequence ID" value="CAE0419409.1"/>
    <property type="molecule type" value="Transcribed_RNA"/>
</dbReference>
<dbReference type="Pfam" id="PF06602">
    <property type="entry name" value="Myotub-related"/>
    <property type="match status" value="1"/>
</dbReference>
<dbReference type="PANTHER" id="PTHR10807:SF8">
    <property type="entry name" value="PHOSPHATIDYLINOSITOL-3-PHOSPHATE PHOSPHATASE"/>
    <property type="match status" value="1"/>
</dbReference>
<feature type="domain" description="Myotubularin phosphatase" evidence="3">
    <location>
        <begin position="1"/>
        <end position="272"/>
    </location>
</feature>
<name>A0A7S3LF13_9STRA</name>
<dbReference type="AlphaFoldDB" id="A0A7S3LF13"/>
<evidence type="ECO:0000259" key="3">
    <source>
        <dbReference type="PROSITE" id="PS51339"/>
    </source>
</evidence>
<accession>A0A7S3LF13</accession>
<dbReference type="GO" id="GO:0004438">
    <property type="term" value="F:phosphatidylinositol-3-phosphate phosphatase activity"/>
    <property type="evidence" value="ECO:0007669"/>
    <property type="project" value="TreeGrafter"/>
</dbReference>
<dbReference type="PROSITE" id="PS00383">
    <property type="entry name" value="TYR_PHOSPHATASE_1"/>
    <property type="match status" value="1"/>
</dbReference>
<dbReference type="SMART" id="SM00404">
    <property type="entry name" value="PTPc_motif"/>
    <property type="match status" value="1"/>
</dbReference>
<evidence type="ECO:0000256" key="2">
    <source>
        <dbReference type="PIRSR" id="PIRSR630564-2"/>
    </source>
</evidence>
<evidence type="ECO:0000313" key="4">
    <source>
        <dbReference type="EMBL" id="CAE0419409.1"/>
    </source>
</evidence>
<feature type="binding site" evidence="2">
    <location>
        <begin position="28"/>
        <end position="29"/>
    </location>
    <ligand>
        <name>substrate</name>
    </ligand>
</feature>
<proteinExistence type="predicted"/>
<dbReference type="InterPro" id="IPR016130">
    <property type="entry name" value="Tyr_Pase_AS"/>
</dbReference>
<dbReference type="SUPFAM" id="SSF52799">
    <property type="entry name" value="(Phosphotyrosine protein) phosphatases II"/>
    <property type="match status" value="1"/>
</dbReference>